<comment type="caution">
    <text evidence="3">The sequence shown here is derived from an EMBL/GenBank/DDBJ whole genome shotgun (WGS) entry which is preliminary data.</text>
</comment>
<dbReference type="EMBL" id="JBFOLJ010000093">
    <property type="protein sequence ID" value="KAL2455862.1"/>
    <property type="molecule type" value="Genomic_DNA"/>
</dbReference>
<feature type="region of interest" description="Disordered" evidence="2">
    <location>
        <begin position="1"/>
        <end position="40"/>
    </location>
</feature>
<sequence>MTNNLPQPLQIPSKPRKRKESTLATTIASGPGAPSKRSLRDDEVLEVLEEEEGPSEANYHRSLTLSKKEGPSELIYVKKVLEEKLVEITPAILSMLLDHLAKAATTAGPNFSVQSSSEVKLTAAKEFEEAEKSVLDLELNRRNANTALCHTKIIKDWDHFQERATWLHRSLNELKKELRLATDERDKLKADLQVAEFDVAEFFKRYDHATPGQELTAKALEEVNEQKNGLVEKVAELENALDSLKSENSSLKEENLRLERGTEVAVKARVENFINQFEFTSDYENL</sequence>
<protein>
    <submittedName>
        <fullName evidence="3">Uncharacterized protein</fullName>
    </submittedName>
</protein>
<accession>A0ABD1NW61</accession>
<name>A0ABD1NW61_9LAMI</name>
<dbReference type="AlphaFoldDB" id="A0ABD1NW61"/>
<organism evidence="3 4">
    <name type="scientific">Forsythia ovata</name>
    <dbReference type="NCBI Taxonomy" id="205694"/>
    <lineage>
        <taxon>Eukaryota</taxon>
        <taxon>Viridiplantae</taxon>
        <taxon>Streptophyta</taxon>
        <taxon>Embryophyta</taxon>
        <taxon>Tracheophyta</taxon>
        <taxon>Spermatophyta</taxon>
        <taxon>Magnoliopsida</taxon>
        <taxon>eudicotyledons</taxon>
        <taxon>Gunneridae</taxon>
        <taxon>Pentapetalae</taxon>
        <taxon>asterids</taxon>
        <taxon>lamiids</taxon>
        <taxon>Lamiales</taxon>
        <taxon>Oleaceae</taxon>
        <taxon>Forsythieae</taxon>
        <taxon>Forsythia</taxon>
    </lineage>
</organism>
<gene>
    <name evidence="3" type="ORF">Fot_57225</name>
</gene>
<reference evidence="4" key="1">
    <citation type="submission" date="2024-07" db="EMBL/GenBank/DDBJ databases">
        <title>Two chromosome-level genome assemblies of Korean endemic species Abeliophyllum distichum and Forsythia ovata (Oleaceae).</title>
        <authorList>
            <person name="Jang H."/>
        </authorList>
    </citation>
    <scope>NUCLEOTIDE SEQUENCE [LARGE SCALE GENOMIC DNA]</scope>
</reference>
<feature type="coiled-coil region" evidence="1">
    <location>
        <begin position="171"/>
        <end position="261"/>
    </location>
</feature>
<evidence type="ECO:0000256" key="1">
    <source>
        <dbReference type="SAM" id="Coils"/>
    </source>
</evidence>
<evidence type="ECO:0000313" key="4">
    <source>
        <dbReference type="Proteomes" id="UP001604277"/>
    </source>
</evidence>
<evidence type="ECO:0000256" key="2">
    <source>
        <dbReference type="SAM" id="MobiDB-lite"/>
    </source>
</evidence>
<dbReference type="Proteomes" id="UP001604277">
    <property type="component" value="Unassembled WGS sequence"/>
</dbReference>
<keyword evidence="4" id="KW-1185">Reference proteome</keyword>
<proteinExistence type="predicted"/>
<keyword evidence="1" id="KW-0175">Coiled coil</keyword>
<evidence type="ECO:0000313" key="3">
    <source>
        <dbReference type="EMBL" id="KAL2455862.1"/>
    </source>
</evidence>